<name>A0A136J2N5_9PEZI</name>
<keyword evidence="4" id="KW-1185">Reference proteome</keyword>
<feature type="domain" description="EZH2 MCSS" evidence="2">
    <location>
        <begin position="16"/>
        <end position="66"/>
    </location>
</feature>
<accession>A0A136J2N5</accession>
<evidence type="ECO:0000256" key="1">
    <source>
        <dbReference type="SAM" id="MobiDB-lite"/>
    </source>
</evidence>
<evidence type="ECO:0000313" key="3">
    <source>
        <dbReference type="EMBL" id="KXJ91425.1"/>
    </source>
</evidence>
<protein>
    <recommendedName>
        <fullName evidence="2">EZH2 MCSS domain-containing protein</fullName>
    </recommendedName>
</protein>
<gene>
    <name evidence="3" type="ORF">Micbo1qcDRAFT_163143</name>
</gene>
<dbReference type="InParanoid" id="A0A136J2N5"/>
<proteinExistence type="predicted"/>
<evidence type="ECO:0000259" key="2">
    <source>
        <dbReference type="Pfam" id="PF18600"/>
    </source>
</evidence>
<feature type="region of interest" description="Disordered" evidence="1">
    <location>
        <begin position="83"/>
        <end position="102"/>
    </location>
</feature>
<dbReference type="AlphaFoldDB" id="A0A136J2N5"/>
<dbReference type="OrthoDB" id="6141102at2759"/>
<dbReference type="Proteomes" id="UP000070501">
    <property type="component" value="Unassembled WGS sequence"/>
</dbReference>
<sequence length="102" mass="11313">MKETPGQAKAVDQATTVESFTETYSLLGCLICFCHSCEHGEFGVDNERKRFSVEMIGGMSGLLERSALSRRKEKRLALHTFHDDSSSCGEECYKNARSGGTR</sequence>
<dbReference type="EMBL" id="KQ964250">
    <property type="protein sequence ID" value="KXJ91425.1"/>
    <property type="molecule type" value="Genomic_DNA"/>
</dbReference>
<evidence type="ECO:0000313" key="4">
    <source>
        <dbReference type="Proteomes" id="UP000070501"/>
    </source>
</evidence>
<organism evidence="3 4">
    <name type="scientific">Microdochium bolleyi</name>
    <dbReference type="NCBI Taxonomy" id="196109"/>
    <lineage>
        <taxon>Eukaryota</taxon>
        <taxon>Fungi</taxon>
        <taxon>Dikarya</taxon>
        <taxon>Ascomycota</taxon>
        <taxon>Pezizomycotina</taxon>
        <taxon>Sordariomycetes</taxon>
        <taxon>Xylariomycetidae</taxon>
        <taxon>Xylariales</taxon>
        <taxon>Microdochiaceae</taxon>
        <taxon>Microdochium</taxon>
    </lineage>
</organism>
<feature type="non-terminal residue" evidence="3">
    <location>
        <position position="102"/>
    </location>
</feature>
<reference evidence="4" key="1">
    <citation type="submission" date="2016-02" db="EMBL/GenBank/DDBJ databases">
        <title>Draft genome sequence of Microdochium bolleyi, a fungal endophyte of beachgrass.</title>
        <authorList>
            <consortium name="DOE Joint Genome Institute"/>
            <person name="David A.S."/>
            <person name="May G."/>
            <person name="Haridas S."/>
            <person name="Lim J."/>
            <person name="Wang M."/>
            <person name="Labutti K."/>
            <person name="Lipzen A."/>
            <person name="Barry K."/>
            <person name="Grigoriev I.V."/>
        </authorList>
    </citation>
    <scope>NUCLEOTIDE SEQUENCE [LARGE SCALE GENOMIC DNA]</scope>
    <source>
        <strain evidence="4">J235TASD1</strain>
    </source>
</reference>
<dbReference type="InterPro" id="IPR040968">
    <property type="entry name" value="EZH2_MCSS_fung"/>
</dbReference>
<dbReference type="Pfam" id="PF18600">
    <property type="entry name" value="Ezh2_MCSS_fung"/>
    <property type="match status" value="1"/>
</dbReference>